<dbReference type="Gene3D" id="3.10.129.10">
    <property type="entry name" value="Hotdog Thioesterase"/>
    <property type="match status" value="2"/>
</dbReference>
<dbReference type="InterPro" id="IPR052741">
    <property type="entry name" value="Mitochondrial_HTD2"/>
</dbReference>
<dbReference type="EMBL" id="CP158357">
    <property type="protein sequence ID" value="XBX77342.1"/>
    <property type="molecule type" value="Genomic_DNA"/>
</dbReference>
<sequence>MSASDRASTSEVRTERITATTVEAYRGTFAAADAALADVDVLPAAWEGVFFPFDAALADLRPDGTPARDGIIPEIDLPRRMYAGETTEFLRPIRVGDDVTRRASLGSVVAKNGSRGRLVFVDVEREYAVDGETAVRTVWHDVFLDAADPDAPARAPRPDPAVVAEADWQEELTLDARQLFRFSALTFNTHLIHYDRAWARDVEGLPDLLVHGPLTRILLMDVARRNTPGRVPVRLDVRATAPVLVDRLLRIVGRTAGDTTRVTAVDPDDVVLATADIDWEPRA</sequence>
<reference evidence="2" key="1">
    <citation type="submission" date="2024-06" db="EMBL/GenBank/DDBJ databases">
        <title>Draft genome sequence of Microbacterium sp. strain A8/3-1, isolated from Oxytropis tragacanthoides Fisch. ex DC. Root nodules in the Altai region of Russia.</title>
        <authorList>
            <person name="Sazanova A."/>
            <person name="Guro P."/>
            <person name="Kuznetsova I."/>
            <person name="Belimov A."/>
            <person name="Safronova V."/>
        </authorList>
    </citation>
    <scope>NUCLEOTIDE SEQUENCE</scope>
    <source>
        <strain evidence="2">A8/3-1</strain>
    </source>
</reference>
<organism evidence="2">
    <name type="scientific">Microbacterium sp. A8/3-1</name>
    <dbReference type="NCBI Taxonomy" id="3160749"/>
    <lineage>
        <taxon>Bacteria</taxon>
        <taxon>Bacillati</taxon>
        <taxon>Actinomycetota</taxon>
        <taxon>Actinomycetes</taxon>
        <taxon>Micrococcales</taxon>
        <taxon>Microbacteriaceae</taxon>
        <taxon>Microbacterium</taxon>
    </lineage>
</organism>
<protein>
    <submittedName>
        <fullName evidence="2">MaoC family dehydratase N-terminal domain-containing protein</fullName>
    </submittedName>
</protein>
<dbReference type="PANTHER" id="PTHR28152">
    <property type="entry name" value="HYDROXYACYL-THIOESTER DEHYDRATASE TYPE 2, MITOCHONDRIAL"/>
    <property type="match status" value="1"/>
</dbReference>
<evidence type="ECO:0000259" key="1">
    <source>
        <dbReference type="Pfam" id="PF13452"/>
    </source>
</evidence>
<gene>
    <name evidence="2" type="ORF">ABS642_15695</name>
</gene>
<dbReference type="InterPro" id="IPR039569">
    <property type="entry name" value="FAS1-like_DH_region"/>
</dbReference>
<dbReference type="PANTHER" id="PTHR28152:SF1">
    <property type="entry name" value="HYDROXYACYL-THIOESTER DEHYDRATASE TYPE 2, MITOCHONDRIAL"/>
    <property type="match status" value="1"/>
</dbReference>
<dbReference type="Pfam" id="PF13452">
    <property type="entry name" value="FAS1_DH_region"/>
    <property type="match status" value="1"/>
</dbReference>
<name>A0AAU7VT22_9MICO</name>
<accession>A0AAU7VT22</accession>
<dbReference type="InterPro" id="IPR029069">
    <property type="entry name" value="HotDog_dom_sf"/>
</dbReference>
<dbReference type="AlphaFoldDB" id="A0AAU7VT22"/>
<dbReference type="GO" id="GO:0019171">
    <property type="term" value="F:(3R)-hydroxyacyl-[acyl-carrier-protein] dehydratase activity"/>
    <property type="evidence" value="ECO:0007669"/>
    <property type="project" value="TreeGrafter"/>
</dbReference>
<feature type="domain" description="FAS1-like dehydratase" evidence="1">
    <location>
        <begin position="11"/>
        <end position="134"/>
    </location>
</feature>
<proteinExistence type="predicted"/>
<dbReference type="SUPFAM" id="SSF54637">
    <property type="entry name" value="Thioesterase/thiol ester dehydrase-isomerase"/>
    <property type="match status" value="2"/>
</dbReference>
<dbReference type="RefSeq" id="WP_350350834.1">
    <property type="nucleotide sequence ID" value="NZ_CP158357.1"/>
</dbReference>
<evidence type="ECO:0000313" key="2">
    <source>
        <dbReference type="EMBL" id="XBX77342.1"/>
    </source>
</evidence>